<evidence type="ECO:0000313" key="2">
    <source>
        <dbReference type="EMBL" id="MFC7137812.1"/>
    </source>
</evidence>
<keyword evidence="1" id="KW-0812">Transmembrane</keyword>
<gene>
    <name evidence="2" type="ORF">ACFQRB_17950</name>
    <name evidence="3" type="ORF">ACFQRB_20230</name>
    <name evidence="4" type="ORF">ACFQRB_20450</name>
</gene>
<reference evidence="4" key="3">
    <citation type="submission" date="2024-09" db="EMBL/GenBank/DDBJ databases">
        <authorList>
            <person name="Sun Q."/>
        </authorList>
    </citation>
    <scope>NUCLEOTIDE SEQUENCE</scope>
    <source>
        <strain evidence="4">NBRC 112578</strain>
    </source>
</reference>
<comment type="caution">
    <text evidence="4">The sequence shown here is derived from an EMBL/GenBank/DDBJ whole genome shotgun (WGS) entry which is preliminary data.</text>
</comment>
<evidence type="ECO:0008006" key="6">
    <source>
        <dbReference type="Google" id="ProtNLM"/>
    </source>
</evidence>
<name>A0ABD5XX53_9EURY</name>
<dbReference type="EMBL" id="JBHSZG010000008">
    <property type="protein sequence ID" value="MFC7137812.1"/>
    <property type="molecule type" value="Genomic_DNA"/>
</dbReference>
<organism evidence="4 5">
    <name type="scientific">Halobaculum litoreum</name>
    <dbReference type="NCBI Taxonomy" id="3031998"/>
    <lineage>
        <taxon>Archaea</taxon>
        <taxon>Methanobacteriati</taxon>
        <taxon>Methanobacteriota</taxon>
        <taxon>Stenosarchaea group</taxon>
        <taxon>Halobacteria</taxon>
        <taxon>Halobacteriales</taxon>
        <taxon>Haloferacaceae</taxon>
        <taxon>Halobaculum</taxon>
    </lineage>
</organism>
<dbReference type="EMBL" id="JBHSZG010000008">
    <property type="protein sequence ID" value="MFC7138172.1"/>
    <property type="molecule type" value="Genomic_DNA"/>
</dbReference>
<protein>
    <recommendedName>
        <fullName evidence="6">Major facilitator superfamily (MFS) profile domain-containing protein</fullName>
    </recommendedName>
</protein>
<feature type="transmembrane region" description="Helical" evidence="1">
    <location>
        <begin position="38"/>
        <end position="59"/>
    </location>
</feature>
<reference evidence="4" key="1">
    <citation type="journal article" date="2014" name="Int. J. Syst. Evol. Microbiol.">
        <title>Complete genome sequence of Corynebacterium casei LMG S-19264T (=DSM 44701T), isolated from a smear-ripened cheese.</title>
        <authorList>
            <consortium name="US DOE Joint Genome Institute (JGI-PGF)"/>
            <person name="Walter F."/>
            <person name="Albersmeier A."/>
            <person name="Kalinowski J."/>
            <person name="Ruckert C."/>
        </authorList>
    </citation>
    <scope>NUCLEOTIDE SEQUENCE [LARGE SCALE GENOMIC DNA]</scope>
    <source>
        <strain evidence="4">NBRC 112578</strain>
    </source>
</reference>
<keyword evidence="1" id="KW-1133">Transmembrane helix</keyword>
<evidence type="ECO:0000313" key="3">
    <source>
        <dbReference type="EMBL" id="MFC7138172.1"/>
    </source>
</evidence>
<proteinExistence type="predicted"/>
<feature type="transmembrane region" description="Helical" evidence="1">
    <location>
        <begin position="12"/>
        <end position="32"/>
    </location>
</feature>
<evidence type="ECO:0000256" key="1">
    <source>
        <dbReference type="SAM" id="Phobius"/>
    </source>
</evidence>
<reference evidence="5" key="2">
    <citation type="journal article" date="2019" name="Int. J. Syst. Evol. Microbiol.">
        <title>The Global Catalogue of Microorganisms (GCM) 10K type strain sequencing project: providing services to taxonomists for standard genome sequencing and annotation.</title>
        <authorList>
            <consortium name="The Broad Institute Genomics Platform"/>
            <consortium name="The Broad Institute Genome Sequencing Center for Infectious Disease"/>
            <person name="Wu L."/>
            <person name="Ma J."/>
        </authorList>
    </citation>
    <scope>NUCLEOTIDE SEQUENCE [LARGE SCALE GENOMIC DNA]</scope>
    <source>
        <strain evidence="5">DT92</strain>
    </source>
</reference>
<evidence type="ECO:0000313" key="4">
    <source>
        <dbReference type="EMBL" id="MFC7138200.1"/>
    </source>
</evidence>
<evidence type="ECO:0000313" key="5">
    <source>
        <dbReference type="Proteomes" id="UP001596368"/>
    </source>
</evidence>
<accession>A0ABD5XX53</accession>
<sequence length="62" mass="6043">MSGASSKNAIGLDLRVVPLFLAGAVLVANGLGVGVPNVVVLASIAVVAVGSVVALYLLVRGD</sequence>
<dbReference type="AlphaFoldDB" id="A0ABD5XX53"/>
<keyword evidence="5" id="KW-1185">Reference proteome</keyword>
<keyword evidence="1" id="KW-0472">Membrane</keyword>
<dbReference type="EMBL" id="JBHSZG010000009">
    <property type="protein sequence ID" value="MFC7138200.1"/>
    <property type="molecule type" value="Genomic_DNA"/>
</dbReference>
<dbReference type="Proteomes" id="UP001596368">
    <property type="component" value="Unassembled WGS sequence"/>
</dbReference>